<keyword evidence="2" id="KW-1185">Reference proteome</keyword>
<evidence type="ECO:0000313" key="1">
    <source>
        <dbReference type="EMBL" id="RKE96567.1"/>
    </source>
</evidence>
<accession>A0A420DR16</accession>
<organism evidence="1 2">
    <name type="scientific">Sulfitobacter guttiformis</name>
    <dbReference type="NCBI Taxonomy" id="74349"/>
    <lineage>
        <taxon>Bacteria</taxon>
        <taxon>Pseudomonadati</taxon>
        <taxon>Pseudomonadota</taxon>
        <taxon>Alphaproteobacteria</taxon>
        <taxon>Rhodobacterales</taxon>
        <taxon>Roseobacteraceae</taxon>
        <taxon>Sulfitobacter</taxon>
    </lineage>
</organism>
<dbReference type="STRING" id="1443111.Z949_3134"/>
<dbReference type="EMBL" id="RAQK01000001">
    <property type="protein sequence ID" value="RKE96567.1"/>
    <property type="molecule type" value="Genomic_DNA"/>
</dbReference>
<dbReference type="Proteomes" id="UP000284407">
    <property type="component" value="Unassembled WGS sequence"/>
</dbReference>
<protein>
    <submittedName>
        <fullName evidence="1">Uncharacterized protein</fullName>
    </submittedName>
</protein>
<comment type="caution">
    <text evidence="1">The sequence shown here is derived from an EMBL/GenBank/DDBJ whole genome shotgun (WGS) entry which is preliminary data.</text>
</comment>
<name>A0A420DR16_9RHOB</name>
<reference evidence="1 2" key="1">
    <citation type="submission" date="2018-09" db="EMBL/GenBank/DDBJ databases">
        <title>Genomic Encyclopedia of Archaeal and Bacterial Type Strains, Phase II (KMG-II): from individual species to whole genera.</title>
        <authorList>
            <person name="Goeker M."/>
        </authorList>
    </citation>
    <scope>NUCLEOTIDE SEQUENCE [LARGE SCALE GENOMIC DNA]</scope>
    <source>
        <strain evidence="1 2">DSM 11458</strain>
    </source>
</reference>
<proteinExistence type="predicted"/>
<dbReference type="AlphaFoldDB" id="A0A420DR16"/>
<sequence>MGIGSERGFSMTLLTMNASDRFVANSTDIFQTHGVNLEVGYDFEVYRTLLAQARPNHTLGAPFDPDLHEMTAENAFWIVGRTEQGQIMHTQALRMLDLDGLSVGEYFTQRFREFPPSGVDLDLERSRFRAGPSAKRMRGTCAYQGEYWIAPGNNGLRGRSLSSVLGRYAFVQAIQHWDPDHIMAFMVKATAMRGLAEQGGYMHTQPGALRWYLRGDDVPVEGFMLHMDRDDLHYVLNLPVQDFVALAA</sequence>
<evidence type="ECO:0000313" key="2">
    <source>
        <dbReference type="Proteomes" id="UP000284407"/>
    </source>
</evidence>
<gene>
    <name evidence="1" type="ORF">C8N30_1132</name>
</gene>